<evidence type="ECO:0000256" key="1">
    <source>
        <dbReference type="SAM" id="Phobius"/>
    </source>
</evidence>
<dbReference type="InterPro" id="IPR007165">
    <property type="entry name" value="Phage_holin_4_2"/>
</dbReference>
<dbReference type="Proteomes" id="UP000179352">
    <property type="component" value="Unassembled WGS sequence"/>
</dbReference>
<feature type="transmembrane region" description="Helical" evidence="1">
    <location>
        <begin position="62"/>
        <end position="82"/>
    </location>
</feature>
<sequence length="112" mass="12268">MKSTIHFIISTIAIMVTSYILPGVHVDGLLVALVLAVVLGVINTILRPILVILTLPLSIMTLGLSVLVINALLVLLATYIVPGFSVNNFWWAFLFGIVLAIVNWVLQIFEKK</sequence>
<protein>
    <recommendedName>
        <fullName evidence="4">Phage holin family protein</fullName>
    </recommendedName>
</protein>
<feature type="transmembrane region" description="Helical" evidence="1">
    <location>
        <begin position="7"/>
        <end position="24"/>
    </location>
</feature>
<gene>
    <name evidence="2" type="ORF">A3A01_01265</name>
</gene>
<dbReference type="STRING" id="1801770.A3A01_01265"/>
<reference evidence="2 3" key="1">
    <citation type="journal article" date="2016" name="Nat. Commun.">
        <title>Thousands of microbial genomes shed light on interconnected biogeochemical processes in an aquifer system.</title>
        <authorList>
            <person name="Anantharaman K."/>
            <person name="Brown C.T."/>
            <person name="Hug L.A."/>
            <person name="Sharon I."/>
            <person name="Castelle C.J."/>
            <person name="Probst A.J."/>
            <person name="Thomas B.C."/>
            <person name="Singh A."/>
            <person name="Wilkins M.J."/>
            <person name="Karaoz U."/>
            <person name="Brodie E.L."/>
            <person name="Williams K.H."/>
            <person name="Hubbard S.S."/>
            <person name="Banfield J.F."/>
        </authorList>
    </citation>
    <scope>NUCLEOTIDE SEQUENCE [LARGE SCALE GENOMIC DNA]</scope>
</reference>
<keyword evidence="1" id="KW-0812">Transmembrane</keyword>
<feature type="transmembrane region" description="Helical" evidence="1">
    <location>
        <begin position="30"/>
        <end position="55"/>
    </location>
</feature>
<keyword evidence="1" id="KW-0472">Membrane</keyword>
<evidence type="ECO:0000313" key="3">
    <source>
        <dbReference type="Proteomes" id="UP000179352"/>
    </source>
</evidence>
<organism evidence="2 3">
    <name type="scientific">Candidatus Nomurabacteria bacterium RIFCSPLOWO2_01_FULL_39_17</name>
    <dbReference type="NCBI Taxonomy" id="1801770"/>
    <lineage>
        <taxon>Bacteria</taxon>
        <taxon>Candidatus Nomuraibacteriota</taxon>
    </lineage>
</organism>
<dbReference type="PANTHER" id="PTHR37309">
    <property type="entry name" value="SLR0284 PROTEIN"/>
    <property type="match status" value="1"/>
</dbReference>
<evidence type="ECO:0008006" key="4">
    <source>
        <dbReference type="Google" id="ProtNLM"/>
    </source>
</evidence>
<dbReference type="Pfam" id="PF04020">
    <property type="entry name" value="Phage_holin_4_2"/>
    <property type="match status" value="1"/>
</dbReference>
<dbReference type="PANTHER" id="PTHR37309:SF1">
    <property type="entry name" value="SLR0284 PROTEIN"/>
    <property type="match status" value="1"/>
</dbReference>
<dbReference type="EMBL" id="MFUU01000022">
    <property type="protein sequence ID" value="OGI85627.1"/>
    <property type="molecule type" value="Genomic_DNA"/>
</dbReference>
<accession>A0A1F6WUR4</accession>
<name>A0A1F6WUR4_9BACT</name>
<dbReference type="AlphaFoldDB" id="A0A1F6WUR4"/>
<keyword evidence="1" id="KW-1133">Transmembrane helix</keyword>
<feature type="transmembrane region" description="Helical" evidence="1">
    <location>
        <begin position="88"/>
        <end position="106"/>
    </location>
</feature>
<evidence type="ECO:0000313" key="2">
    <source>
        <dbReference type="EMBL" id="OGI85627.1"/>
    </source>
</evidence>
<proteinExistence type="predicted"/>
<comment type="caution">
    <text evidence="2">The sequence shown here is derived from an EMBL/GenBank/DDBJ whole genome shotgun (WGS) entry which is preliminary data.</text>
</comment>